<evidence type="ECO:0000256" key="5">
    <source>
        <dbReference type="ARBA" id="ARBA00022794"/>
    </source>
</evidence>
<protein>
    <submittedName>
        <fullName evidence="13">Uncharacterized protein</fullName>
    </submittedName>
</protein>
<feature type="transmembrane region" description="Helical" evidence="12">
    <location>
        <begin position="267"/>
        <end position="290"/>
    </location>
</feature>
<evidence type="ECO:0000256" key="6">
    <source>
        <dbReference type="ARBA" id="ARBA00022989"/>
    </source>
</evidence>
<comment type="similarity">
    <text evidence="3">Belongs to the TMEM237 family.</text>
</comment>
<comment type="subcellular location">
    <subcellularLocation>
        <location evidence="1">Cell projection</location>
        <location evidence="1">Cilium</location>
    </subcellularLocation>
    <subcellularLocation>
        <location evidence="2">Membrane</location>
        <topology evidence="2">Multi-pass membrane protein</topology>
    </subcellularLocation>
</comment>
<evidence type="ECO:0000256" key="7">
    <source>
        <dbReference type="ARBA" id="ARBA00023069"/>
    </source>
</evidence>
<organism evidence="13 14">
    <name type="scientific">Apolygus lucorum</name>
    <name type="common">Small green plant bug</name>
    <name type="synonym">Lygocoris lucorum</name>
    <dbReference type="NCBI Taxonomy" id="248454"/>
    <lineage>
        <taxon>Eukaryota</taxon>
        <taxon>Metazoa</taxon>
        <taxon>Ecdysozoa</taxon>
        <taxon>Arthropoda</taxon>
        <taxon>Hexapoda</taxon>
        <taxon>Insecta</taxon>
        <taxon>Pterygota</taxon>
        <taxon>Neoptera</taxon>
        <taxon>Paraneoptera</taxon>
        <taxon>Hemiptera</taxon>
        <taxon>Heteroptera</taxon>
        <taxon>Panheteroptera</taxon>
        <taxon>Cimicomorpha</taxon>
        <taxon>Miridae</taxon>
        <taxon>Mirini</taxon>
        <taxon>Apolygus</taxon>
    </lineage>
</organism>
<dbReference type="GO" id="GO:0060271">
    <property type="term" value="P:cilium assembly"/>
    <property type="evidence" value="ECO:0007669"/>
    <property type="project" value="TreeGrafter"/>
</dbReference>
<evidence type="ECO:0000256" key="1">
    <source>
        <dbReference type="ARBA" id="ARBA00004138"/>
    </source>
</evidence>
<accession>A0A8S9WRJ1</accession>
<keyword evidence="14" id="KW-1185">Reference proteome</keyword>
<dbReference type="PANTHER" id="PTHR28388">
    <property type="entry name" value="TRANSMEMBRANE PROTEIN 237"/>
    <property type="match status" value="1"/>
</dbReference>
<keyword evidence="5" id="KW-0970">Cilium biogenesis/degradation</keyword>
<evidence type="ECO:0000256" key="2">
    <source>
        <dbReference type="ARBA" id="ARBA00004141"/>
    </source>
</evidence>
<dbReference type="AlphaFoldDB" id="A0A8S9WRJ1"/>
<evidence type="ECO:0000313" key="14">
    <source>
        <dbReference type="Proteomes" id="UP000466442"/>
    </source>
</evidence>
<comment type="function">
    <text evidence="10">Component of the transition zone in primary cilia. Required for ciliogenesis.</text>
</comment>
<dbReference type="Pfam" id="PF15383">
    <property type="entry name" value="TMEM237"/>
    <property type="match status" value="1"/>
</dbReference>
<evidence type="ECO:0000313" key="13">
    <source>
        <dbReference type="EMBL" id="KAF6199253.1"/>
    </source>
</evidence>
<evidence type="ECO:0000256" key="11">
    <source>
        <dbReference type="SAM" id="MobiDB-lite"/>
    </source>
</evidence>
<feature type="region of interest" description="Disordered" evidence="11">
    <location>
        <begin position="1"/>
        <end position="36"/>
    </location>
</feature>
<evidence type="ECO:0000256" key="10">
    <source>
        <dbReference type="ARBA" id="ARBA00025631"/>
    </source>
</evidence>
<gene>
    <name evidence="13" type="ORF">GE061_007278</name>
</gene>
<comment type="caution">
    <text evidence="13">The sequence shown here is derived from an EMBL/GenBank/DDBJ whole genome shotgun (WGS) entry which is preliminary data.</text>
</comment>
<evidence type="ECO:0000256" key="9">
    <source>
        <dbReference type="ARBA" id="ARBA00023273"/>
    </source>
</evidence>
<dbReference type="EMBL" id="WIXP02000015">
    <property type="protein sequence ID" value="KAF6199253.1"/>
    <property type="molecule type" value="Genomic_DNA"/>
</dbReference>
<keyword evidence="9" id="KW-0966">Cell projection</keyword>
<reference evidence="13" key="1">
    <citation type="journal article" date="2021" name="Mol. Ecol. Resour.">
        <title>Apolygus lucorum genome provides insights into omnivorousness and mesophyll feeding.</title>
        <authorList>
            <person name="Liu Y."/>
            <person name="Liu H."/>
            <person name="Wang H."/>
            <person name="Huang T."/>
            <person name="Liu B."/>
            <person name="Yang B."/>
            <person name="Yin L."/>
            <person name="Li B."/>
            <person name="Zhang Y."/>
            <person name="Zhang S."/>
            <person name="Jiang F."/>
            <person name="Zhang X."/>
            <person name="Ren Y."/>
            <person name="Wang B."/>
            <person name="Wang S."/>
            <person name="Lu Y."/>
            <person name="Wu K."/>
            <person name="Fan W."/>
            <person name="Wang G."/>
        </authorList>
    </citation>
    <scope>NUCLEOTIDE SEQUENCE</scope>
    <source>
        <strain evidence="13">12Hb</strain>
    </source>
</reference>
<sequence length="324" mass="36985">MSSSPAQTSLRSVGGRISHSRHHSNESTVSRTPDDRISNFKADTKITGVLRDLEDDIVNSTVALHMGLENHATEKTSHLSGIESVYVEHNGRFTKAPKQMLGEYQTKDSYLNEISKSETSPLDTAIWMQQTWSKIAKLCLGFLGGLSLLELIFVVQLMPSNPTTRQKFFEIYPFMDKTLSGLMLVFLTLSLVVLFDWIDLGHFQMVHVGESLTFKKIVLIIVLLFSAFVLLLCNRPMDDSFYLHQHNLSNFSYDLVKYDAQNLKHVLINWEFLCVWKDCLIILAWILLILSKNEDLFLLHLLAMKKYDYRPESAVPVFKPNGIP</sequence>
<feature type="transmembrane region" description="Helical" evidence="12">
    <location>
        <begin position="138"/>
        <end position="158"/>
    </location>
</feature>
<evidence type="ECO:0000256" key="4">
    <source>
        <dbReference type="ARBA" id="ARBA00022692"/>
    </source>
</evidence>
<feature type="transmembrane region" description="Helical" evidence="12">
    <location>
        <begin position="217"/>
        <end position="237"/>
    </location>
</feature>
<evidence type="ECO:0000256" key="12">
    <source>
        <dbReference type="SAM" id="Phobius"/>
    </source>
</evidence>
<keyword evidence="7" id="KW-0969">Cilium</keyword>
<evidence type="ECO:0000256" key="8">
    <source>
        <dbReference type="ARBA" id="ARBA00023136"/>
    </source>
</evidence>
<feature type="compositionally biased region" description="Polar residues" evidence="11">
    <location>
        <begin position="1"/>
        <end position="11"/>
    </location>
</feature>
<dbReference type="Proteomes" id="UP000466442">
    <property type="component" value="Unassembled WGS sequence"/>
</dbReference>
<proteinExistence type="inferred from homology"/>
<feature type="transmembrane region" description="Helical" evidence="12">
    <location>
        <begin position="178"/>
        <end position="197"/>
    </location>
</feature>
<dbReference type="GO" id="GO:0035869">
    <property type="term" value="C:ciliary transition zone"/>
    <property type="evidence" value="ECO:0007669"/>
    <property type="project" value="TreeGrafter"/>
</dbReference>
<keyword evidence="8 12" id="KW-0472">Membrane</keyword>
<dbReference type="GO" id="GO:0016020">
    <property type="term" value="C:membrane"/>
    <property type="evidence" value="ECO:0007669"/>
    <property type="project" value="UniProtKB-SubCell"/>
</dbReference>
<evidence type="ECO:0000256" key="3">
    <source>
        <dbReference type="ARBA" id="ARBA00008783"/>
    </source>
</evidence>
<name>A0A8S9WRJ1_APOLU</name>
<keyword evidence="6 12" id="KW-1133">Transmembrane helix</keyword>
<dbReference type="InterPro" id="IPR029409">
    <property type="entry name" value="TMEM237"/>
</dbReference>
<dbReference type="PANTHER" id="PTHR28388:SF1">
    <property type="entry name" value="TRANSMEMBRANE PROTEIN 237"/>
    <property type="match status" value="1"/>
</dbReference>
<keyword evidence="4 12" id="KW-0812">Transmembrane</keyword>